<evidence type="ECO:0000256" key="1">
    <source>
        <dbReference type="SAM" id="MobiDB-lite"/>
    </source>
</evidence>
<sequence>METIRTIGRAAHDFGRSVVEWRSPASGRYLMAANSAFWALAVYGDPVLQCRCLITLAAGIVGWDVLLSPSRDRNTLLHFVLWAIVSFWRIRAEQLDMAWKVAYSSLGCLLVNPVWQHHQVNEKICRVTNAGYEKTKRGVNYAIIQPLLTVYRAIKYVVLLEFVLPLIAYVKRKLIAAREAIYAKGTREGQWRGWIMLPIKDKFFSVGRFFRYWLCAEWWPIVREALGRWGMRVKERCKRIFNYICFWTVYVVCGHWVKPCASWLLAQLHTVADLLKRAAKLLALAIRDSVLWPIGILLADLLYQLGKMFYDAAIHPLIMMLYDKYKIVEDYALIYVVGPVCEKIVNNIPEKNPLCDDSDVELEGLLPEEISEEAERDSDHERDTGMEDDDFLLSDVPLHYDESEFTSDLSFPTVDASESSDEEFDLHRRNEEKKREFQRRREKKEERVDEGPERENRNQPPRRRKKENPDETFEAITGQRLSPLPDARAQLQFQRYVGTEDCA</sequence>
<name>A0A2A6BYP5_PRIPA</name>
<dbReference type="OrthoDB" id="5872298at2759"/>
<reference evidence="2" key="2">
    <citation type="submission" date="2022-06" db="UniProtKB">
        <authorList>
            <consortium name="EnsemblMetazoa"/>
        </authorList>
    </citation>
    <scope>IDENTIFICATION</scope>
    <source>
        <strain evidence="2">PS312</strain>
    </source>
</reference>
<dbReference type="AlphaFoldDB" id="A0A2A6BYP5"/>
<organism evidence="2 3">
    <name type="scientific">Pristionchus pacificus</name>
    <name type="common">Parasitic nematode worm</name>
    <dbReference type="NCBI Taxonomy" id="54126"/>
    <lineage>
        <taxon>Eukaryota</taxon>
        <taxon>Metazoa</taxon>
        <taxon>Ecdysozoa</taxon>
        <taxon>Nematoda</taxon>
        <taxon>Chromadorea</taxon>
        <taxon>Rhabditida</taxon>
        <taxon>Rhabditina</taxon>
        <taxon>Diplogasteromorpha</taxon>
        <taxon>Diplogasteroidea</taxon>
        <taxon>Neodiplogasteridae</taxon>
        <taxon>Pristionchus</taxon>
    </lineage>
</organism>
<dbReference type="Proteomes" id="UP000005239">
    <property type="component" value="Unassembled WGS sequence"/>
</dbReference>
<feature type="compositionally biased region" description="Basic and acidic residues" evidence="1">
    <location>
        <begin position="443"/>
        <end position="457"/>
    </location>
</feature>
<proteinExistence type="predicted"/>
<feature type="region of interest" description="Disordered" evidence="1">
    <location>
        <begin position="409"/>
        <end position="486"/>
    </location>
</feature>
<feature type="compositionally biased region" description="Basic and acidic residues" evidence="1">
    <location>
        <begin position="425"/>
        <end position="435"/>
    </location>
</feature>
<reference evidence="3" key="1">
    <citation type="journal article" date="2008" name="Nat. Genet.">
        <title>The Pristionchus pacificus genome provides a unique perspective on nematode lifestyle and parasitism.</title>
        <authorList>
            <person name="Dieterich C."/>
            <person name="Clifton S.W."/>
            <person name="Schuster L.N."/>
            <person name="Chinwalla A."/>
            <person name="Delehaunty K."/>
            <person name="Dinkelacker I."/>
            <person name="Fulton L."/>
            <person name="Fulton R."/>
            <person name="Godfrey J."/>
            <person name="Minx P."/>
            <person name="Mitreva M."/>
            <person name="Roeseler W."/>
            <person name="Tian H."/>
            <person name="Witte H."/>
            <person name="Yang S.P."/>
            <person name="Wilson R.K."/>
            <person name="Sommer R.J."/>
        </authorList>
    </citation>
    <scope>NUCLEOTIDE SEQUENCE [LARGE SCALE GENOMIC DNA]</scope>
    <source>
        <strain evidence="3">PS312</strain>
    </source>
</reference>
<dbReference type="EnsemblMetazoa" id="PPA19889.1">
    <property type="protein sequence ID" value="PPA19889.1"/>
    <property type="gene ID" value="WBGene00109443"/>
</dbReference>
<gene>
    <name evidence="2" type="primary">WBGene00109443</name>
</gene>
<feature type="region of interest" description="Disordered" evidence="1">
    <location>
        <begin position="367"/>
        <end position="388"/>
    </location>
</feature>
<protein>
    <submittedName>
        <fullName evidence="2">Uncharacterized protein</fullName>
    </submittedName>
</protein>
<accession>A0A8R1UD08</accession>
<accession>A0A2A6BYP5</accession>
<evidence type="ECO:0000313" key="3">
    <source>
        <dbReference type="Proteomes" id="UP000005239"/>
    </source>
</evidence>
<keyword evidence="3" id="KW-1185">Reference proteome</keyword>
<evidence type="ECO:0000313" key="2">
    <source>
        <dbReference type="EnsemblMetazoa" id="PPA19889.1"/>
    </source>
</evidence>